<reference evidence="6" key="3">
    <citation type="submission" date="2023-07" db="EMBL/GenBank/DDBJ databases">
        <authorList>
            <person name="McDonnell B."/>
        </authorList>
    </citation>
    <scope>NUCLEOTIDE SEQUENCE</scope>
    <source>
        <strain evidence="6">UC06</strain>
    </source>
</reference>
<dbReference type="Proteomes" id="UP000031847">
    <property type="component" value="Unassembled WGS sequence"/>
</dbReference>
<reference evidence="7 8" key="1">
    <citation type="submission" date="2015-01" db="EMBL/GenBank/DDBJ databases">
        <title>Lactococcus lactis subsp.lactis JCM 5805 whole genome shotgun sequence.</title>
        <authorList>
            <person name="Fujii T."/>
            <person name="Tomita Y."/>
            <person name="Ikushima S."/>
            <person name="Fujiwara D."/>
        </authorList>
    </citation>
    <scope>NUCLEOTIDE SEQUENCE [LARGE SCALE GENOMIC DNA]</scope>
    <source>
        <strain evidence="7 8">JCM 5805</strain>
    </source>
</reference>
<dbReference type="EMBL" id="CP015902">
    <property type="protein sequence ID" value="ARE21170.1"/>
    <property type="molecule type" value="Genomic_DNA"/>
</dbReference>
<evidence type="ECO:0000256" key="2">
    <source>
        <dbReference type="ARBA" id="ARBA00023015"/>
    </source>
</evidence>
<dbReference type="InterPro" id="IPR036388">
    <property type="entry name" value="WH-like_DNA-bd_sf"/>
</dbReference>
<dbReference type="Gene3D" id="1.10.10.10">
    <property type="entry name" value="Winged helix-like DNA-binding domain superfamily/Winged helix DNA-binding domain"/>
    <property type="match status" value="1"/>
</dbReference>
<keyword evidence="4" id="KW-0804">Transcription</keyword>
<evidence type="ECO:0000256" key="3">
    <source>
        <dbReference type="ARBA" id="ARBA00023125"/>
    </source>
</evidence>
<dbReference type="RefSeq" id="WP_023188728.1">
    <property type="nucleotide sequence ID" value="NZ_BAABQR010000005.1"/>
</dbReference>
<dbReference type="PATRIC" id="fig|1360.100.peg.1397"/>
<proteinExistence type="inferred from homology"/>
<dbReference type="PRINTS" id="PR00039">
    <property type="entry name" value="HTHLYSR"/>
</dbReference>
<dbReference type="EMBL" id="BBSI01000030">
    <property type="protein sequence ID" value="GAM80857.1"/>
    <property type="molecule type" value="Genomic_DNA"/>
</dbReference>
<dbReference type="InterPro" id="IPR005119">
    <property type="entry name" value="LysR_subst-bd"/>
</dbReference>
<dbReference type="PANTHER" id="PTHR30346:SF0">
    <property type="entry name" value="HCA OPERON TRANSCRIPTIONAL ACTIVATOR HCAR"/>
    <property type="match status" value="1"/>
</dbReference>
<evidence type="ECO:0000313" key="8">
    <source>
        <dbReference type="Proteomes" id="UP000031847"/>
    </source>
</evidence>
<evidence type="ECO:0000313" key="9">
    <source>
        <dbReference type="Proteomes" id="UP000192095"/>
    </source>
</evidence>
<protein>
    <submittedName>
        <fullName evidence="6 7">Transcriptional regulator</fullName>
    </submittedName>
</protein>
<dbReference type="GO" id="GO:0032993">
    <property type="term" value="C:protein-DNA complex"/>
    <property type="evidence" value="ECO:0007669"/>
    <property type="project" value="TreeGrafter"/>
</dbReference>
<dbReference type="PROSITE" id="PS50931">
    <property type="entry name" value="HTH_LYSR"/>
    <property type="match status" value="1"/>
</dbReference>
<dbReference type="AlphaFoldDB" id="A0A0B8QV31"/>
<dbReference type="PANTHER" id="PTHR30346">
    <property type="entry name" value="TRANSCRIPTIONAL DUAL REGULATOR HCAR-RELATED"/>
    <property type="match status" value="1"/>
</dbReference>
<dbReference type="SUPFAM" id="SSF46785">
    <property type="entry name" value="Winged helix' DNA-binding domain"/>
    <property type="match status" value="1"/>
</dbReference>
<dbReference type="GO" id="GO:0003700">
    <property type="term" value="F:DNA-binding transcription factor activity"/>
    <property type="evidence" value="ECO:0007669"/>
    <property type="project" value="InterPro"/>
</dbReference>
<keyword evidence="2" id="KW-0805">Transcription regulation</keyword>
<dbReference type="GO" id="GO:0003677">
    <property type="term" value="F:DNA binding"/>
    <property type="evidence" value="ECO:0007669"/>
    <property type="project" value="UniProtKB-KW"/>
</dbReference>
<sequence length="324" mass="36781">MTISLQQLKYFIEVARVGSINQAAEILFITQPSLSKAIKDIEVEVDLSLFQRSSKGISLTADGAEFLGYARQVVEQSDLLETRWLDRKPSRKLCAISTQHYAFAVNAFVNMVKKTESQGIGEYEYTLREARTYEIIEDVKSLRSELGILYKNSYNANVMDKILKENRLTFHPLFLAEPHIFVSSTNPLAHKKFVTLEDLEEFPRLSYEQGEHNSFYFSEEILSTVYAKKDIKVGDRATIFNLMIGLNGYTISTGIVSQDLNGDNIVAIPLAVEDNIEIGWISLSELQLTNQAELYLKELEKIVHPFDVREGKKNTDSSSNEICQ</sequence>
<dbReference type="Proteomes" id="UP000192095">
    <property type="component" value="Chromosome"/>
</dbReference>
<dbReference type="Pfam" id="PF00126">
    <property type="entry name" value="HTH_1"/>
    <property type="match status" value="1"/>
</dbReference>
<dbReference type="CDD" id="cd05466">
    <property type="entry name" value="PBP2_LTTR_substrate"/>
    <property type="match status" value="1"/>
</dbReference>
<dbReference type="InterPro" id="IPR000847">
    <property type="entry name" value="LysR_HTH_N"/>
</dbReference>
<accession>A0A0B8QV31</accession>
<dbReference type="Pfam" id="PF03466">
    <property type="entry name" value="LysR_substrate"/>
    <property type="match status" value="1"/>
</dbReference>
<gene>
    <name evidence="7" type="ORF">JCM5805K_1973</name>
    <name evidence="6" type="ORF">LLUC06_1627</name>
</gene>
<evidence type="ECO:0000313" key="6">
    <source>
        <dbReference type="EMBL" id="ARE21170.1"/>
    </source>
</evidence>
<organism evidence="7 8">
    <name type="scientific">Lactococcus lactis subsp. lactis</name>
    <name type="common">Streptococcus lactis</name>
    <dbReference type="NCBI Taxonomy" id="1360"/>
    <lineage>
        <taxon>Bacteria</taxon>
        <taxon>Bacillati</taxon>
        <taxon>Bacillota</taxon>
        <taxon>Bacilli</taxon>
        <taxon>Lactobacillales</taxon>
        <taxon>Streptococcaceae</taxon>
        <taxon>Lactococcus</taxon>
    </lineage>
</organism>
<evidence type="ECO:0000313" key="7">
    <source>
        <dbReference type="EMBL" id="GAM80857.1"/>
    </source>
</evidence>
<reference evidence="6 9" key="2">
    <citation type="journal article" date="2017" name="BMC Genomics">
        <title>Comparative and functional genomics of the Lactococcus lactis taxon; insights into evolution and niche adaptation.</title>
        <authorList>
            <person name="Kelleher P."/>
            <person name="Bottacini F."/>
            <person name="Mahony J."/>
            <person name="Kilcawley K.N."/>
            <person name="van Sinderen D."/>
        </authorList>
    </citation>
    <scope>NUCLEOTIDE SEQUENCE [LARGE SCALE GENOMIC DNA]</scope>
    <source>
        <strain evidence="6 9">UC06</strain>
    </source>
</reference>
<evidence type="ECO:0000256" key="1">
    <source>
        <dbReference type="ARBA" id="ARBA00009437"/>
    </source>
</evidence>
<dbReference type="Gene3D" id="3.40.190.10">
    <property type="entry name" value="Periplasmic binding protein-like II"/>
    <property type="match status" value="2"/>
</dbReference>
<feature type="domain" description="HTH lysR-type" evidence="5">
    <location>
        <begin position="3"/>
        <end position="60"/>
    </location>
</feature>
<evidence type="ECO:0000256" key="4">
    <source>
        <dbReference type="ARBA" id="ARBA00023163"/>
    </source>
</evidence>
<keyword evidence="3" id="KW-0238">DNA-binding</keyword>
<dbReference type="SUPFAM" id="SSF53850">
    <property type="entry name" value="Periplasmic binding protein-like II"/>
    <property type="match status" value="1"/>
</dbReference>
<dbReference type="InterPro" id="IPR036390">
    <property type="entry name" value="WH_DNA-bd_sf"/>
</dbReference>
<comment type="similarity">
    <text evidence="1">Belongs to the LysR transcriptional regulatory family.</text>
</comment>
<dbReference type="FunFam" id="1.10.10.10:FF:000001">
    <property type="entry name" value="LysR family transcriptional regulator"/>
    <property type="match status" value="1"/>
</dbReference>
<evidence type="ECO:0000259" key="5">
    <source>
        <dbReference type="PROSITE" id="PS50931"/>
    </source>
</evidence>
<name>A0A0B8QV31_LACLL</name>